<comment type="similarity">
    <text evidence="1">Belongs to the four-carbon acid sugar kinase family.</text>
</comment>
<evidence type="ECO:0000256" key="6">
    <source>
        <dbReference type="ARBA" id="ARBA00023277"/>
    </source>
</evidence>
<evidence type="ECO:0000313" key="10">
    <source>
        <dbReference type="Proteomes" id="UP000191257"/>
    </source>
</evidence>
<evidence type="ECO:0000313" key="9">
    <source>
        <dbReference type="EMBL" id="ARC38271.1"/>
    </source>
</evidence>
<dbReference type="Gene3D" id="3.40.50.10840">
    <property type="entry name" value="Putative sugar-binding, N-terminal domain"/>
    <property type="match status" value="1"/>
</dbReference>
<dbReference type="STRING" id="147645.A6J80_19575"/>
<dbReference type="GO" id="GO:0005524">
    <property type="term" value="F:ATP binding"/>
    <property type="evidence" value="ECO:0007669"/>
    <property type="project" value="UniProtKB-KW"/>
</dbReference>
<keyword evidence="2" id="KW-0808">Transferase</keyword>
<dbReference type="SUPFAM" id="SSF142764">
    <property type="entry name" value="YgbK-like"/>
    <property type="match status" value="1"/>
</dbReference>
<protein>
    <submittedName>
        <fullName evidence="9">Four-carbon acid sugar kinase family protein</fullName>
    </submittedName>
</protein>
<dbReference type="InterPro" id="IPR042213">
    <property type="entry name" value="NBD_C_sf"/>
</dbReference>
<name>A0A1V0GWS8_9RHOB</name>
<keyword evidence="5" id="KW-0067">ATP-binding</keyword>
<accession>A0A1V0GWS8</accession>
<evidence type="ECO:0000256" key="2">
    <source>
        <dbReference type="ARBA" id="ARBA00022679"/>
    </source>
</evidence>
<evidence type="ECO:0000256" key="5">
    <source>
        <dbReference type="ARBA" id="ARBA00022840"/>
    </source>
</evidence>
<sequence>MSPKPGGAPPALALIADDLTGALDASAPFAARGLRVSVALGPDHVAAALARAPDILAVTTASREIDPASATAAVRRAAQALPPMRIFKKVDSRLKGHIAAELDALSFDSALAAPAIPEFGRVVRGGHVEGFGVDAPIDVRAVLGHHAASAEVPDTVTQGQMAQAVAASDADLLIGARGLADALAAGMTGNAAAATVRLPGPCGLFVIGSRDPITLAQARALRDRPGTVFVGAPNGHAPALPRASCLLVQALPGERPASGTEVADNLAAAVLPLLRPGMGTALLCGGATAEAVLARRGIHCLDVLGECLPGLVVSSADGLTILTKSGGFGGQDSLLRVADMIDKGRP</sequence>
<feature type="domain" description="Four-carbon acid sugar kinase N-terminal" evidence="7">
    <location>
        <begin position="12"/>
        <end position="128"/>
    </location>
</feature>
<gene>
    <name evidence="9" type="ORF">A6J80_19575</name>
</gene>
<dbReference type="GO" id="GO:0016301">
    <property type="term" value="F:kinase activity"/>
    <property type="evidence" value="ECO:0007669"/>
    <property type="project" value="UniProtKB-KW"/>
</dbReference>
<dbReference type="RefSeq" id="WP_080622644.1">
    <property type="nucleotide sequence ID" value="NZ_CAWMZI010000001.1"/>
</dbReference>
<dbReference type="eggNOG" id="COG3395">
    <property type="taxonomic scope" value="Bacteria"/>
</dbReference>
<dbReference type="Proteomes" id="UP000191257">
    <property type="component" value="Chromosome"/>
</dbReference>
<dbReference type="InterPro" id="IPR037051">
    <property type="entry name" value="4-carb_acid_sugar_kinase_N_sf"/>
</dbReference>
<feature type="domain" description="Four-carbon acid sugar kinase nucleotide binding" evidence="8">
    <location>
        <begin position="257"/>
        <end position="334"/>
    </location>
</feature>
<evidence type="ECO:0000256" key="3">
    <source>
        <dbReference type="ARBA" id="ARBA00022741"/>
    </source>
</evidence>
<dbReference type="InterPro" id="IPR010737">
    <property type="entry name" value="4-carb_acid_sugar_kinase_N"/>
</dbReference>
<proteinExistence type="inferred from homology"/>
<evidence type="ECO:0000259" key="7">
    <source>
        <dbReference type="Pfam" id="PF07005"/>
    </source>
</evidence>
<dbReference type="Gene3D" id="3.40.980.20">
    <property type="entry name" value="Four-carbon acid sugar kinase, nucleotide binding domain"/>
    <property type="match status" value="1"/>
</dbReference>
<reference evidence="9" key="1">
    <citation type="submission" date="2017-12" db="EMBL/GenBank/DDBJ databases">
        <title>FDA dAtabase for Regulatory Grade micrObial Sequences (FDA-ARGOS): Supporting development and validation of Infectious Disease Dx tests.</title>
        <authorList>
            <person name="Campos J."/>
            <person name="Goldberg B."/>
            <person name="Tallon L."/>
            <person name="Sadzewicz L."/>
            <person name="Sengamalay N."/>
            <person name="Ott S."/>
            <person name="Godinez A."/>
            <person name="Nagaraj S."/>
            <person name="Vyas G."/>
            <person name="Aluvathingal J."/>
            <person name="Nadendla S."/>
            <person name="Geyer C."/>
            <person name="Nandy P."/>
            <person name="Hobson J."/>
            <person name="Sichtig H."/>
        </authorList>
    </citation>
    <scope>NUCLEOTIDE SEQUENCE</scope>
    <source>
        <strain evidence="9">FDAARGOS_252</strain>
    </source>
</reference>
<evidence type="ECO:0000256" key="4">
    <source>
        <dbReference type="ARBA" id="ARBA00022777"/>
    </source>
</evidence>
<keyword evidence="6" id="KW-0119">Carbohydrate metabolism</keyword>
<dbReference type="EMBL" id="CP020442">
    <property type="protein sequence ID" value="ARC38271.1"/>
    <property type="molecule type" value="Genomic_DNA"/>
</dbReference>
<dbReference type="InterPro" id="IPR031475">
    <property type="entry name" value="NBD_C"/>
</dbReference>
<evidence type="ECO:0000259" key="8">
    <source>
        <dbReference type="Pfam" id="PF17042"/>
    </source>
</evidence>
<dbReference type="KEGG" id="pye:A6J80_19575"/>
<organism evidence="9 10">
    <name type="scientific">Paracoccus yeei</name>
    <dbReference type="NCBI Taxonomy" id="147645"/>
    <lineage>
        <taxon>Bacteria</taxon>
        <taxon>Pseudomonadati</taxon>
        <taxon>Pseudomonadota</taxon>
        <taxon>Alphaproteobacteria</taxon>
        <taxon>Rhodobacterales</taxon>
        <taxon>Paracoccaceae</taxon>
        <taxon>Paracoccus</taxon>
    </lineage>
</organism>
<keyword evidence="3" id="KW-0547">Nucleotide-binding</keyword>
<dbReference type="Pfam" id="PF17042">
    <property type="entry name" value="NBD_C"/>
    <property type="match status" value="1"/>
</dbReference>
<dbReference type="AlphaFoldDB" id="A0A1V0GWS8"/>
<evidence type="ECO:0000256" key="1">
    <source>
        <dbReference type="ARBA" id="ARBA00005715"/>
    </source>
</evidence>
<keyword evidence="4 9" id="KW-0418">Kinase</keyword>
<dbReference type="Pfam" id="PF07005">
    <property type="entry name" value="SBD_N"/>
    <property type="match status" value="1"/>
</dbReference>
<keyword evidence="10" id="KW-1185">Reference proteome</keyword>